<proteinExistence type="predicted"/>
<dbReference type="EMBL" id="JACCJB010000002">
    <property type="protein sequence ID" value="KAF6230274.1"/>
    <property type="molecule type" value="Genomic_DNA"/>
</dbReference>
<gene>
    <name evidence="1" type="ORF">HO133_004614</name>
</gene>
<name>A0A8H6FKL8_9LECA</name>
<comment type="caution">
    <text evidence="1">The sequence shown here is derived from an EMBL/GenBank/DDBJ whole genome shotgun (WGS) entry which is preliminary data.</text>
</comment>
<evidence type="ECO:0000313" key="2">
    <source>
        <dbReference type="Proteomes" id="UP000593566"/>
    </source>
</evidence>
<dbReference type="GeneID" id="59333021"/>
<organism evidence="1 2">
    <name type="scientific">Letharia lupina</name>
    <dbReference type="NCBI Taxonomy" id="560253"/>
    <lineage>
        <taxon>Eukaryota</taxon>
        <taxon>Fungi</taxon>
        <taxon>Dikarya</taxon>
        <taxon>Ascomycota</taxon>
        <taxon>Pezizomycotina</taxon>
        <taxon>Lecanoromycetes</taxon>
        <taxon>OSLEUM clade</taxon>
        <taxon>Lecanoromycetidae</taxon>
        <taxon>Lecanorales</taxon>
        <taxon>Lecanorineae</taxon>
        <taxon>Parmeliaceae</taxon>
        <taxon>Letharia</taxon>
    </lineage>
</organism>
<sequence>MPTSPIEVLLQRDMEWRADDVTKFAADISSRVGDADTLVGAPSIKDVEYKEKSDVNDADMLVGSQVVKEADIGSTVARKDEGKSQPSGLQRDVQAEVVTADGLAVEQRGGPFSGTEAAELFESEHPGVLFDLQCND</sequence>
<dbReference type="AlphaFoldDB" id="A0A8H6FKL8"/>
<evidence type="ECO:0000313" key="1">
    <source>
        <dbReference type="EMBL" id="KAF6230274.1"/>
    </source>
</evidence>
<accession>A0A8H6FKL8</accession>
<dbReference type="RefSeq" id="XP_037157531.1">
    <property type="nucleotide sequence ID" value="XM_037295530.1"/>
</dbReference>
<keyword evidence="2" id="KW-1185">Reference proteome</keyword>
<reference evidence="1 2" key="1">
    <citation type="journal article" date="2020" name="Genomics">
        <title>Complete, high-quality genomes from long-read metagenomic sequencing of two wolf lichen thalli reveals enigmatic genome architecture.</title>
        <authorList>
            <person name="McKenzie S.K."/>
            <person name="Walston R.F."/>
            <person name="Allen J.L."/>
        </authorList>
    </citation>
    <scope>NUCLEOTIDE SEQUENCE [LARGE SCALE GENOMIC DNA]</scope>
    <source>
        <strain evidence="1">WasteWater1</strain>
    </source>
</reference>
<protein>
    <submittedName>
        <fullName evidence="1">Uncharacterized protein</fullName>
    </submittedName>
</protein>
<dbReference type="Proteomes" id="UP000593566">
    <property type="component" value="Unassembled WGS sequence"/>
</dbReference>